<organism evidence="5 6">
    <name type="scientific">Pyrobaculum arsenaticum</name>
    <dbReference type="NCBI Taxonomy" id="121277"/>
    <lineage>
        <taxon>Archaea</taxon>
        <taxon>Thermoproteota</taxon>
        <taxon>Thermoprotei</taxon>
        <taxon>Thermoproteales</taxon>
        <taxon>Thermoproteaceae</taxon>
        <taxon>Pyrobaculum</taxon>
    </lineage>
</organism>
<feature type="domain" description="AMP-dependent synthetase/ligase" evidence="3">
    <location>
        <begin position="40"/>
        <end position="427"/>
    </location>
</feature>
<dbReference type="Pfam" id="PF00501">
    <property type="entry name" value="AMP-binding"/>
    <property type="match status" value="1"/>
</dbReference>
<sequence>MLNSKEIFDKYIKTRIWAKNYDEGVPPEVQVNPSPLFSYLDRQATENGGRTAYIYFNNKISFKTVGEHSDRVASALKEWGLGKGDVVALYMPNTPAFPIVYYGALKIGAVVTPMNPLYTPREVAWQAKDAGARVIFAADIFYKNVEEAAKMYQFDRIVVVEVAEYMPALIKPLAKMRLKPPKIQYGGRVIPYRNLLGYSPTSYRATINPTEDLAALMYTGGTTGLPKGAEITHGNISANLQQLKPLYDAVRRKRGLEGLVMMGILPWYHIYGQVTVMHYGIFEGATVVVMPRPDVEQLMKWVQKYNVHVLHGVPTLYNMIINHPKAREFNLRSLAFCISGAAPLPGEVAKKFEELTGATLREGYGLTETAVVTHVNPLYGKAKIGSIGLPIPSTYAAIADTEKPELLPPNQVGELVISGPQVFRGYHNRPEENAQAFFECCGLRWFRTGDMAYMDEEGYFYIVDRKKDMIKYKGYSVFSREVEEVLYQHPCVKEAAVIGVPHPEAGEIPKAFIVLREECKGKITAEDIIKWTEDKLAHYKRPRAVEFRDDLPKSAVGKILKRELKAQELAKLQAAQQKA</sequence>
<protein>
    <submittedName>
        <fullName evidence="5">Long-chain fatty acid--CoA ligase</fullName>
    </submittedName>
</protein>
<dbReference type="InterPro" id="IPR025110">
    <property type="entry name" value="AMP-bd_C"/>
</dbReference>
<accession>A0A7L4P7H5</accession>
<comment type="similarity">
    <text evidence="1">Belongs to the ATP-dependent AMP-binding enzyme family.</text>
</comment>
<evidence type="ECO:0000256" key="2">
    <source>
        <dbReference type="ARBA" id="ARBA00022598"/>
    </source>
</evidence>
<dbReference type="Gene3D" id="3.30.300.30">
    <property type="match status" value="1"/>
</dbReference>
<evidence type="ECO:0000259" key="4">
    <source>
        <dbReference type="Pfam" id="PF13193"/>
    </source>
</evidence>
<dbReference type="Gene3D" id="3.40.50.12780">
    <property type="entry name" value="N-terminal domain of ligase-like"/>
    <property type="match status" value="1"/>
</dbReference>
<dbReference type="Pfam" id="PF13193">
    <property type="entry name" value="AMP-binding_C"/>
    <property type="match status" value="1"/>
</dbReference>
<dbReference type="InterPro" id="IPR050237">
    <property type="entry name" value="ATP-dep_AMP-bd_enzyme"/>
</dbReference>
<evidence type="ECO:0000313" key="5">
    <source>
        <dbReference type="EMBL" id="NYR14978.1"/>
    </source>
</evidence>
<gene>
    <name evidence="5" type="ORF">HC235_03180</name>
</gene>
<dbReference type="InterPro" id="IPR042099">
    <property type="entry name" value="ANL_N_sf"/>
</dbReference>
<dbReference type="EMBL" id="JAAVJF010000001">
    <property type="protein sequence ID" value="NYR14978.1"/>
    <property type="molecule type" value="Genomic_DNA"/>
</dbReference>
<dbReference type="CDD" id="cd05936">
    <property type="entry name" value="FC-FACS_FadD_like"/>
    <property type="match status" value="1"/>
</dbReference>
<dbReference type="RefSeq" id="WP_011899960.1">
    <property type="nucleotide sequence ID" value="NZ_JAAVJF010000001.1"/>
</dbReference>
<name>A0A7L4P7H5_9CREN</name>
<dbReference type="PANTHER" id="PTHR43767:SF1">
    <property type="entry name" value="NONRIBOSOMAL PEPTIDE SYNTHASE PES1 (EUROFUNG)-RELATED"/>
    <property type="match status" value="1"/>
</dbReference>
<evidence type="ECO:0000313" key="6">
    <source>
        <dbReference type="Proteomes" id="UP000554766"/>
    </source>
</evidence>
<keyword evidence="2 5" id="KW-0436">Ligase</keyword>
<evidence type="ECO:0000259" key="3">
    <source>
        <dbReference type="Pfam" id="PF00501"/>
    </source>
</evidence>
<evidence type="ECO:0000256" key="1">
    <source>
        <dbReference type="ARBA" id="ARBA00006432"/>
    </source>
</evidence>
<comment type="caution">
    <text evidence="5">The sequence shown here is derived from an EMBL/GenBank/DDBJ whole genome shotgun (WGS) entry which is preliminary data.</text>
</comment>
<dbReference type="Proteomes" id="UP000554766">
    <property type="component" value="Unassembled WGS sequence"/>
</dbReference>
<dbReference type="InterPro" id="IPR000873">
    <property type="entry name" value="AMP-dep_synth/lig_dom"/>
</dbReference>
<dbReference type="SUPFAM" id="SSF56801">
    <property type="entry name" value="Acetyl-CoA synthetase-like"/>
    <property type="match status" value="1"/>
</dbReference>
<dbReference type="PROSITE" id="PS00455">
    <property type="entry name" value="AMP_BINDING"/>
    <property type="match status" value="1"/>
</dbReference>
<dbReference type="OMA" id="IPINPIY"/>
<feature type="domain" description="AMP-binding enzyme C-terminal" evidence="4">
    <location>
        <begin position="481"/>
        <end position="558"/>
    </location>
</feature>
<keyword evidence="6" id="KW-1185">Reference proteome</keyword>
<dbReference type="AlphaFoldDB" id="A0A7L4P7H5"/>
<dbReference type="GeneID" id="5055836"/>
<dbReference type="FunFam" id="3.30.300.30:FF:000008">
    <property type="entry name" value="2,3-dihydroxybenzoate-AMP ligase"/>
    <property type="match status" value="1"/>
</dbReference>
<reference evidence="5 6" key="1">
    <citation type="journal article" date="2020" name="Nat. Commun.">
        <title>The structures of two archaeal type IV pili illuminate evolutionary relationships.</title>
        <authorList>
            <person name="Wang F."/>
            <person name="Baquero D.P."/>
            <person name="Su Z."/>
            <person name="Beltran L.C."/>
            <person name="Prangishvili D."/>
            <person name="Krupovic M."/>
            <person name="Egelman E.H."/>
        </authorList>
    </citation>
    <scope>NUCLEOTIDE SEQUENCE [LARGE SCALE GENOMIC DNA]</scope>
    <source>
        <strain evidence="5 6">2GA</strain>
    </source>
</reference>
<dbReference type="InterPro" id="IPR020845">
    <property type="entry name" value="AMP-binding_CS"/>
</dbReference>
<dbReference type="InterPro" id="IPR045851">
    <property type="entry name" value="AMP-bd_C_sf"/>
</dbReference>
<proteinExistence type="inferred from homology"/>
<dbReference type="GO" id="GO:0016878">
    <property type="term" value="F:acid-thiol ligase activity"/>
    <property type="evidence" value="ECO:0007669"/>
    <property type="project" value="UniProtKB-ARBA"/>
</dbReference>
<dbReference type="PANTHER" id="PTHR43767">
    <property type="entry name" value="LONG-CHAIN-FATTY-ACID--COA LIGASE"/>
    <property type="match status" value="1"/>
</dbReference>